<dbReference type="Proteomes" id="UP000798662">
    <property type="component" value="Chromosome 1"/>
</dbReference>
<comment type="caution">
    <text evidence="1">The sequence shown here is derived from an EMBL/GenBank/DDBJ whole genome shotgun (WGS) entry which is preliminary data.</text>
</comment>
<name>A0ACC3BQB8_PYRYE</name>
<dbReference type="EMBL" id="CM020618">
    <property type="protein sequence ID" value="KAK1860176.1"/>
    <property type="molecule type" value="Genomic_DNA"/>
</dbReference>
<sequence length="1112" mass="120663">MPPPDGWMGGRGGWGAPPRSPMADGVTGDEPRGGGGGGDGWGGGRRGRPRGCLGGMPTVEPSKSFTYCRPGVHFNPARRIFRLRTPNCLYAFRISDSKDLEHLYYGRPLPLEDDLTYVARANVAAPFDPQPVSAAEALGLRELNDLTVGDQSQLAERWRSFSSQRGSEVGPDGVPLKPRRLENASWRIWGMQRSRRHSRLQLLPDGTVDEIHGDPDEGDNSFRRRATTGSGSSSGARSRPSRGPSGPGSSSSALPSGGGVVPPTGGVLSPDNLTPDGIVLDGKSNGAAGGRGDDDDDDDLNDLVVPRPVSQSWVDAQAAEEAERAAALRQRRSQRQQQSLDRLVALSEGTAGPTEGKRGGGGGDGAAPEWLRPSADASHDKVGSGAGAVRGGLGEPPVKRPGTMPGGEINWDELDASPVGKNTKLLEFSDQGTGDYRVPSFRVVYEDGSTISPVEYESHEIVPGKVAIPAHTPTLRLDCDDQATTLIVRCRDVVTGLCVELHYTVLHTEDIISRRSVVVNSTSDVVKVDLLSSCHLDLDTNEFHLTQLSGAWARERQVVTKRLSDGVSAVESRRGASSHQHNPFVLLSVGGPPAEESGEAIGLGLMYSGSWSCVAEVSSETGRLRVQMGINEQGFMWRLEPGESFGSPEVVMCFSSSGSGGVSRQMHRLVRRHVIPPRWRGKRSPIVLNTWEATYFDVSHSATVDCAKAAAQAGIEMIVIDDGWFKNRVDAKSGLGDWTLDENKFPFGLETLGRDVHATGLHLGIWVEPEMVSLTSQLYKEHPDWCLHVPSRLRTTGRNQLVLDFTRTDVRDNIFGQLSDLLSSGGGVFDYVKWDCNRNLTEIFSQAWSSHHQGEIGHRYIMGVYEVFERISEAFPHILFESCSGGGGRFDLGMLYFSPQVWTSDNTDALSRLKIQWGTSLWAPASTMGAHVSTTPNHQTLRSASMKTRSLVAMCGTYGYELDPRPLSRSELAEMAAYVRLCRKLSHLVTGGDLYRLWDPFVETSAAWMYVLEGGLEAMVVAVNLSREVGRLLPHLRMRGLDATTTYAVEELVPGNVSRNPETGAIRTDGAHVYQLGAKMTLSGVTLMGAGLPIRFLFDGDSVLFHLYPHTA</sequence>
<accession>A0ACC3BQB8</accession>
<gene>
    <name evidence="1" type="ORF">I4F81_002765</name>
</gene>
<evidence type="ECO:0000313" key="1">
    <source>
        <dbReference type="EMBL" id="KAK1860176.1"/>
    </source>
</evidence>
<evidence type="ECO:0000313" key="2">
    <source>
        <dbReference type="Proteomes" id="UP000798662"/>
    </source>
</evidence>
<reference evidence="1" key="1">
    <citation type="submission" date="2019-11" db="EMBL/GenBank/DDBJ databases">
        <title>Nori genome reveals adaptations in red seaweeds to the harsh intertidal environment.</title>
        <authorList>
            <person name="Wang D."/>
            <person name="Mao Y."/>
        </authorList>
    </citation>
    <scope>NUCLEOTIDE SEQUENCE</scope>
    <source>
        <tissue evidence="1">Gametophyte</tissue>
    </source>
</reference>
<keyword evidence="2" id="KW-1185">Reference proteome</keyword>
<protein>
    <submittedName>
        <fullName evidence="1">Uncharacterized protein</fullName>
    </submittedName>
</protein>
<organism evidence="1 2">
    <name type="scientific">Pyropia yezoensis</name>
    <name type="common">Susabi-nori</name>
    <name type="synonym">Porphyra yezoensis</name>
    <dbReference type="NCBI Taxonomy" id="2788"/>
    <lineage>
        <taxon>Eukaryota</taxon>
        <taxon>Rhodophyta</taxon>
        <taxon>Bangiophyceae</taxon>
        <taxon>Bangiales</taxon>
        <taxon>Bangiaceae</taxon>
        <taxon>Pyropia</taxon>
    </lineage>
</organism>
<proteinExistence type="predicted"/>